<keyword evidence="2" id="KW-1185">Reference proteome</keyword>
<dbReference type="Proteomes" id="UP000437748">
    <property type="component" value="Unassembled WGS sequence"/>
</dbReference>
<evidence type="ECO:0000313" key="2">
    <source>
        <dbReference type="Proteomes" id="UP000437748"/>
    </source>
</evidence>
<dbReference type="AlphaFoldDB" id="A0A6N6VW05"/>
<proteinExistence type="predicted"/>
<protein>
    <submittedName>
        <fullName evidence="1">Uncharacterized protein</fullName>
    </submittedName>
</protein>
<evidence type="ECO:0000313" key="1">
    <source>
        <dbReference type="EMBL" id="KAB8040790.1"/>
    </source>
</evidence>
<dbReference type="EMBL" id="WFLM01000001">
    <property type="protein sequence ID" value="KAB8040790.1"/>
    <property type="molecule type" value="Genomic_DNA"/>
</dbReference>
<comment type="caution">
    <text evidence="1">The sequence shown here is derived from an EMBL/GenBank/DDBJ whole genome shotgun (WGS) entry which is preliminary data.</text>
</comment>
<sequence length="96" mass="11365">MNKFFKIIRVRNELNSLDYDKFRLDDPRGANHKLKILKSDNAKKSINSIIKNIVNNYNNEIQYDLNKVNYNEKTLEVFNIIMKNLEFNASLIANRS</sequence>
<gene>
    <name evidence="1" type="ORF">GCL60_02360</name>
</gene>
<reference evidence="1 2" key="1">
    <citation type="submission" date="2019-10" db="EMBL/GenBank/DDBJ databases">
        <title>New species of Slilvanegrellaceae.</title>
        <authorList>
            <person name="Pitt A."/>
            <person name="Hahn M.W."/>
        </authorList>
    </citation>
    <scope>NUCLEOTIDE SEQUENCE [LARGE SCALE GENOMIC DNA]</scope>
    <source>
        <strain evidence="1 2">SP-Ram-0.45-NSY-1</strain>
    </source>
</reference>
<name>A0A6N6VW05_9BACT</name>
<accession>A0A6N6VW05</accession>
<organism evidence="1 2">
    <name type="scientific">Silvanigrella paludirubra</name>
    <dbReference type="NCBI Taxonomy" id="2499159"/>
    <lineage>
        <taxon>Bacteria</taxon>
        <taxon>Pseudomonadati</taxon>
        <taxon>Bdellovibrionota</taxon>
        <taxon>Oligoflexia</taxon>
        <taxon>Silvanigrellales</taxon>
        <taxon>Silvanigrellaceae</taxon>
        <taxon>Silvanigrella</taxon>
    </lineage>
</organism>
<dbReference type="RefSeq" id="WP_153418308.1">
    <property type="nucleotide sequence ID" value="NZ_WFLM01000001.1"/>
</dbReference>